<evidence type="ECO:0000313" key="4">
    <source>
        <dbReference type="Proteomes" id="UP000192756"/>
    </source>
</evidence>
<feature type="signal peptide" evidence="1">
    <location>
        <begin position="1"/>
        <end position="19"/>
    </location>
</feature>
<feature type="domain" description="DUF4142" evidence="2">
    <location>
        <begin position="52"/>
        <end position="182"/>
    </location>
</feature>
<evidence type="ECO:0000259" key="2">
    <source>
        <dbReference type="Pfam" id="PF13628"/>
    </source>
</evidence>
<sequence>MKKYWNGLWALFFVMGLQACNNADRNVRDEKDTINRVETRTAGTNLDGDGKVFALSAATGGMMEVEAAGVAIKKSRNKLVKDFASLMLKDHGAANQELKTIAEAKGLNLPQTLPAEMAHHITELNGLEDRAFDVQYIRMMIGDHQRTVQLFTEGANLADPELKAFATKTLPVIRQHNEKAVEIGKHLNVTNANNGDDVLGISPSKIEKK</sequence>
<dbReference type="Proteomes" id="UP000192756">
    <property type="component" value="Unassembled WGS sequence"/>
</dbReference>
<gene>
    <name evidence="3" type="ORF">SAMN04488524_3313</name>
</gene>
<accession>A0A1W2CVV9</accession>
<dbReference type="PANTHER" id="PTHR38593">
    <property type="entry name" value="BLR2558 PROTEIN"/>
    <property type="match status" value="1"/>
</dbReference>
<dbReference type="PANTHER" id="PTHR38593:SF1">
    <property type="entry name" value="BLR2558 PROTEIN"/>
    <property type="match status" value="1"/>
</dbReference>
<dbReference type="InterPro" id="IPR025419">
    <property type="entry name" value="DUF4142"/>
</dbReference>
<proteinExistence type="predicted"/>
<name>A0A1W2CVV9_9SPHI</name>
<dbReference type="RefSeq" id="WP_084240101.1">
    <property type="nucleotide sequence ID" value="NZ_FWXT01000002.1"/>
</dbReference>
<dbReference type="AlphaFoldDB" id="A0A1W2CVV9"/>
<keyword evidence="1" id="KW-0732">Signal</keyword>
<dbReference type="Gene3D" id="1.20.1260.10">
    <property type="match status" value="1"/>
</dbReference>
<evidence type="ECO:0000313" key="3">
    <source>
        <dbReference type="EMBL" id="SMC89365.1"/>
    </source>
</evidence>
<protein>
    <submittedName>
        <fullName evidence="3">Putative membrane protein</fullName>
    </submittedName>
</protein>
<dbReference type="STRING" id="151894.SAMN04488524_3313"/>
<reference evidence="4" key="1">
    <citation type="submission" date="2017-04" db="EMBL/GenBank/DDBJ databases">
        <authorList>
            <person name="Varghese N."/>
            <person name="Submissions S."/>
        </authorList>
    </citation>
    <scope>NUCLEOTIDE SEQUENCE [LARGE SCALE GENOMIC DNA]</scope>
    <source>
        <strain evidence="4">DSM 12126</strain>
    </source>
</reference>
<organism evidence="3 4">
    <name type="scientific">Pedobacter africanus</name>
    <dbReference type="NCBI Taxonomy" id="151894"/>
    <lineage>
        <taxon>Bacteria</taxon>
        <taxon>Pseudomonadati</taxon>
        <taxon>Bacteroidota</taxon>
        <taxon>Sphingobacteriia</taxon>
        <taxon>Sphingobacteriales</taxon>
        <taxon>Sphingobacteriaceae</taxon>
        <taxon>Pedobacter</taxon>
    </lineage>
</organism>
<dbReference type="InterPro" id="IPR012347">
    <property type="entry name" value="Ferritin-like"/>
</dbReference>
<dbReference type="PROSITE" id="PS51257">
    <property type="entry name" value="PROKAR_LIPOPROTEIN"/>
    <property type="match status" value="1"/>
</dbReference>
<keyword evidence="4" id="KW-1185">Reference proteome</keyword>
<feature type="chain" id="PRO_5012438868" evidence="1">
    <location>
        <begin position="20"/>
        <end position="209"/>
    </location>
</feature>
<dbReference type="Pfam" id="PF13628">
    <property type="entry name" value="DUF4142"/>
    <property type="match status" value="1"/>
</dbReference>
<evidence type="ECO:0000256" key="1">
    <source>
        <dbReference type="SAM" id="SignalP"/>
    </source>
</evidence>
<dbReference type="OrthoDB" id="883203at2"/>
<dbReference type="EMBL" id="FWXT01000002">
    <property type="protein sequence ID" value="SMC89365.1"/>
    <property type="molecule type" value="Genomic_DNA"/>
</dbReference>